<dbReference type="EMBL" id="CP157675">
    <property type="protein sequence ID" value="XBP69251.1"/>
    <property type="molecule type" value="Genomic_DNA"/>
</dbReference>
<evidence type="ECO:0000313" key="3">
    <source>
        <dbReference type="EMBL" id="XBP69251.1"/>
    </source>
</evidence>
<evidence type="ECO:0000259" key="2">
    <source>
        <dbReference type="Pfam" id="PF13670"/>
    </source>
</evidence>
<dbReference type="RefSeq" id="WP_349277727.1">
    <property type="nucleotide sequence ID" value="NZ_CBCSCU010000003.1"/>
</dbReference>
<keyword evidence="1" id="KW-0732">Signal</keyword>
<feature type="signal peptide" evidence="1">
    <location>
        <begin position="1"/>
        <end position="20"/>
    </location>
</feature>
<dbReference type="AlphaFoldDB" id="A0AAU7LNQ8"/>
<reference evidence="3" key="1">
    <citation type="submission" date="2024-05" db="EMBL/GenBank/DDBJ databases">
        <authorList>
            <person name="Bunk B."/>
            <person name="Swiderski J."/>
            <person name="Sproer C."/>
            <person name="Thiel V."/>
        </authorList>
    </citation>
    <scope>NUCLEOTIDE SEQUENCE</scope>
    <source>
        <strain evidence="3">DSM 17735</strain>
    </source>
</reference>
<dbReference type="Pfam" id="PF13670">
    <property type="entry name" value="PepSY_2"/>
    <property type="match status" value="1"/>
</dbReference>
<evidence type="ECO:0000256" key="1">
    <source>
        <dbReference type="SAM" id="SignalP"/>
    </source>
</evidence>
<proteinExistence type="predicted"/>
<protein>
    <submittedName>
        <fullName evidence="3">PepSY domain-containing protein</fullName>
    </submittedName>
</protein>
<dbReference type="InterPro" id="IPR025711">
    <property type="entry name" value="PepSY"/>
</dbReference>
<feature type="chain" id="PRO_5043537613" evidence="1">
    <location>
        <begin position="21"/>
        <end position="124"/>
    </location>
</feature>
<name>A0AAU7LNQ8_9BURK</name>
<dbReference type="PROSITE" id="PS51257">
    <property type="entry name" value="PROKAR_LIPOPROTEIN"/>
    <property type="match status" value="1"/>
</dbReference>
<accession>A0AAU7LNQ8</accession>
<organism evidence="3">
    <name type="scientific">Polaromonas hydrogenivorans</name>
    <dbReference type="NCBI Taxonomy" id="335476"/>
    <lineage>
        <taxon>Bacteria</taxon>
        <taxon>Pseudomonadati</taxon>
        <taxon>Pseudomonadota</taxon>
        <taxon>Betaproteobacteria</taxon>
        <taxon>Burkholderiales</taxon>
        <taxon>Comamonadaceae</taxon>
        <taxon>Polaromonas</taxon>
    </lineage>
</organism>
<feature type="domain" description="PepSY" evidence="2">
    <location>
        <begin position="17"/>
        <end position="100"/>
    </location>
</feature>
<sequence>MKKNHGACAAAVLACGAVLAACGAGVAQASTPNERIVCSTLPGQAWLGEKKIKAIFGVSEYLRVDFKVSRTQCYEFYAIKKNGDVVEAYYHPVTGEIVKRNVIPHGAGAAAAAASAPGAAPSRN</sequence>
<gene>
    <name evidence="3" type="ORF">ABLV49_15275</name>
</gene>